<dbReference type="AlphaFoldDB" id="C7ZFV3"/>
<protein>
    <recommendedName>
        <fullName evidence="1">AAA+ ATPase domain-containing protein</fullName>
    </recommendedName>
</protein>
<proteinExistence type="predicted"/>
<dbReference type="GO" id="GO:0005524">
    <property type="term" value="F:ATP binding"/>
    <property type="evidence" value="ECO:0007669"/>
    <property type="project" value="InterPro"/>
</dbReference>
<dbReference type="Pfam" id="PF23232">
    <property type="entry name" value="AAA_lid_13"/>
    <property type="match status" value="1"/>
</dbReference>
<feature type="non-terminal residue" evidence="2">
    <location>
        <position position="1"/>
    </location>
</feature>
<dbReference type="VEuPathDB" id="FungiDB:NECHADRAFT_5382"/>
<feature type="non-terminal residue" evidence="2">
    <location>
        <position position="246"/>
    </location>
</feature>
<dbReference type="OMA" id="TERSEHM"/>
<dbReference type="SUPFAM" id="SSF52540">
    <property type="entry name" value="P-loop containing nucleoside triphosphate hydrolases"/>
    <property type="match status" value="1"/>
</dbReference>
<gene>
    <name evidence="2" type="ORF">NECHADRAFT_5382</name>
</gene>
<dbReference type="InterPro" id="IPR003593">
    <property type="entry name" value="AAA+_ATPase"/>
</dbReference>
<dbReference type="Gene3D" id="3.40.50.300">
    <property type="entry name" value="P-loop containing nucleotide triphosphate hydrolases"/>
    <property type="match status" value="1"/>
</dbReference>
<dbReference type="SMART" id="SM00382">
    <property type="entry name" value="AAA"/>
    <property type="match status" value="1"/>
</dbReference>
<evidence type="ECO:0000313" key="2">
    <source>
        <dbReference type="EMBL" id="EEU37041.1"/>
    </source>
</evidence>
<reference evidence="2 3" key="1">
    <citation type="journal article" date="2009" name="PLoS Genet.">
        <title>The genome of Nectria haematococca: contribution of supernumerary chromosomes to gene expansion.</title>
        <authorList>
            <person name="Coleman J.J."/>
            <person name="Rounsley S.D."/>
            <person name="Rodriguez-Carres M."/>
            <person name="Kuo A."/>
            <person name="Wasmann C.C."/>
            <person name="Grimwood J."/>
            <person name="Schmutz J."/>
            <person name="Taga M."/>
            <person name="White G.J."/>
            <person name="Zhou S."/>
            <person name="Schwartz D.C."/>
            <person name="Freitag M."/>
            <person name="Ma L.J."/>
            <person name="Danchin E.G."/>
            <person name="Henrissat B."/>
            <person name="Coutinho P.M."/>
            <person name="Nelson D.R."/>
            <person name="Straney D."/>
            <person name="Napoli C.A."/>
            <person name="Barker B.M."/>
            <person name="Gribskov M."/>
            <person name="Rep M."/>
            <person name="Kroken S."/>
            <person name="Molnar I."/>
            <person name="Rensing C."/>
            <person name="Kennell J.C."/>
            <person name="Zamora J."/>
            <person name="Farman M.L."/>
            <person name="Selker E.U."/>
            <person name="Salamov A."/>
            <person name="Shapiro H."/>
            <person name="Pangilinan J."/>
            <person name="Lindquist E."/>
            <person name="Lamers C."/>
            <person name="Grigoriev I.V."/>
            <person name="Geiser D.M."/>
            <person name="Covert S.F."/>
            <person name="Temporini E."/>
            <person name="Vanetten H.D."/>
        </authorList>
    </citation>
    <scope>NUCLEOTIDE SEQUENCE [LARGE SCALE GENOMIC DNA]</scope>
    <source>
        <strain evidence="3">ATCC MYA-4622 / CBS 123669 / FGSC 9596 / NRRL 45880 / 77-13-4</strain>
    </source>
</reference>
<dbReference type="RefSeq" id="XP_003042754.1">
    <property type="nucleotide sequence ID" value="XM_003042708.1"/>
</dbReference>
<dbReference type="PANTHER" id="PTHR46411:SF2">
    <property type="entry name" value="AAA+ ATPASE DOMAIN-CONTAINING PROTEIN"/>
    <property type="match status" value="1"/>
</dbReference>
<dbReference type="OrthoDB" id="10042665at2759"/>
<dbReference type="KEGG" id="nhe:NECHADRAFT_5382"/>
<dbReference type="PANTHER" id="PTHR46411">
    <property type="entry name" value="FAMILY ATPASE, PUTATIVE-RELATED"/>
    <property type="match status" value="1"/>
</dbReference>
<sequence>GRGCIILLHGVPGVGKTSTAGKFQQCVAVHTKKPLYPITCGDIGYRPEDVERNLGHHFRLAHKWGCVLLLDEADVFLAKRDAFFLRILEYYSGILFLTTNRVGAIDDAFRSRLHLTLYYPKLTKKQTKQIFKHNFERIADINTNRKLNGLPPFEYKDTEPKIMAWAMETWKALRWNGRQIRNAFQTVLALAEFYEKSRGDESAPRVVTKKYFKIVANASTQFNDYLLATHGMDEDKVANREYMRAL</sequence>
<dbReference type="InterPro" id="IPR003959">
    <property type="entry name" value="ATPase_AAA_core"/>
</dbReference>
<organism evidence="2 3">
    <name type="scientific">Fusarium vanettenii (strain ATCC MYA-4622 / CBS 123669 / FGSC 9596 / NRRL 45880 / 77-13-4)</name>
    <name type="common">Fusarium solani subsp. pisi</name>
    <dbReference type="NCBI Taxonomy" id="660122"/>
    <lineage>
        <taxon>Eukaryota</taxon>
        <taxon>Fungi</taxon>
        <taxon>Dikarya</taxon>
        <taxon>Ascomycota</taxon>
        <taxon>Pezizomycotina</taxon>
        <taxon>Sordariomycetes</taxon>
        <taxon>Hypocreomycetidae</taxon>
        <taxon>Hypocreales</taxon>
        <taxon>Nectriaceae</taxon>
        <taxon>Fusarium</taxon>
        <taxon>Fusarium solani species complex</taxon>
        <taxon>Fusarium vanettenii</taxon>
    </lineage>
</organism>
<dbReference type="Pfam" id="PF00004">
    <property type="entry name" value="AAA"/>
    <property type="match status" value="1"/>
</dbReference>
<dbReference type="GO" id="GO:0016887">
    <property type="term" value="F:ATP hydrolysis activity"/>
    <property type="evidence" value="ECO:0007669"/>
    <property type="project" value="InterPro"/>
</dbReference>
<dbReference type="InParanoid" id="C7ZFV3"/>
<evidence type="ECO:0000259" key="1">
    <source>
        <dbReference type="SMART" id="SM00382"/>
    </source>
</evidence>
<dbReference type="InterPro" id="IPR027417">
    <property type="entry name" value="P-loop_NTPase"/>
</dbReference>
<dbReference type="GeneID" id="9664954"/>
<dbReference type="HOGENOM" id="CLU_004471_5_0_1"/>
<dbReference type="InterPro" id="IPR056599">
    <property type="entry name" value="AAA_lid_fung"/>
</dbReference>
<name>C7ZFV3_FUSV7</name>
<dbReference type="eggNOG" id="KOG0742">
    <property type="taxonomic scope" value="Eukaryota"/>
</dbReference>
<dbReference type="Proteomes" id="UP000005206">
    <property type="component" value="Chromosome 11"/>
</dbReference>
<keyword evidence="3" id="KW-1185">Reference proteome</keyword>
<accession>C7ZFV3</accession>
<dbReference type="EMBL" id="GG698924">
    <property type="protein sequence ID" value="EEU37041.1"/>
    <property type="molecule type" value="Genomic_DNA"/>
</dbReference>
<feature type="domain" description="AAA+ ATPase" evidence="1">
    <location>
        <begin position="2"/>
        <end position="123"/>
    </location>
</feature>
<evidence type="ECO:0000313" key="3">
    <source>
        <dbReference type="Proteomes" id="UP000005206"/>
    </source>
</evidence>